<gene>
    <name evidence="10" type="ordered locus">sce0319</name>
</gene>
<evidence type="ECO:0000256" key="5">
    <source>
        <dbReference type="ARBA" id="ARBA00022747"/>
    </source>
</evidence>
<evidence type="ECO:0000256" key="2">
    <source>
        <dbReference type="ARBA" id="ARBA00022603"/>
    </source>
</evidence>
<dbReference type="PANTHER" id="PTHR33841:SF6">
    <property type="entry name" value="TYPE II METHYLTRANSFERASE M.HINDII"/>
    <property type="match status" value="1"/>
</dbReference>
<organism evidence="10 11">
    <name type="scientific">Sorangium cellulosum (strain So ce56)</name>
    <name type="common">Polyangium cellulosum (strain So ce56)</name>
    <dbReference type="NCBI Taxonomy" id="448385"/>
    <lineage>
        <taxon>Bacteria</taxon>
        <taxon>Pseudomonadati</taxon>
        <taxon>Myxococcota</taxon>
        <taxon>Polyangia</taxon>
        <taxon>Polyangiales</taxon>
        <taxon>Polyangiaceae</taxon>
        <taxon>Sorangium</taxon>
    </lineage>
</organism>
<feature type="domain" description="Type II methyltransferase M.TaqI-like" evidence="8">
    <location>
        <begin position="142"/>
        <end position="241"/>
    </location>
</feature>
<keyword evidence="6" id="KW-0238">DNA-binding</keyword>
<dbReference type="PANTHER" id="PTHR33841">
    <property type="entry name" value="DNA METHYLTRANSFERASE YEEA-RELATED"/>
    <property type="match status" value="1"/>
</dbReference>
<dbReference type="GO" id="GO:0009007">
    <property type="term" value="F:site-specific DNA-methyltransferase (adenine-specific) activity"/>
    <property type="evidence" value="ECO:0007669"/>
    <property type="project" value="UniProtKB-EC"/>
</dbReference>
<dbReference type="CDD" id="cd02440">
    <property type="entry name" value="AdoMet_MTases"/>
    <property type="match status" value="1"/>
</dbReference>
<dbReference type="Proteomes" id="UP000002139">
    <property type="component" value="Chromosome"/>
</dbReference>
<evidence type="ECO:0000259" key="8">
    <source>
        <dbReference type="Pfam" id="PF07669"/>
    </source>
</evidence>
<keyword evidence="5" id="KW-0680">Restriction system</keyword>
<feature type="domain" description="TaqI-like C-terminal specificity" evidence="9">
    <location>
        <begin position="447"/>
        <end position="525"/>
    </location>
</feature>
<dbReference type="HOGENOM" id="CLU_034179_0_0_7"/>
<dbReference type="BioCyc" id="SCEL448385:SCE_RS01660-MONOMER"/>
<dbReference type="AlphaFoldDB" id="A9GQP3"/>
<dbReference type="EMBL" id="AM746676">
    <property type="protein sequence ID" value="CAN90476.1"/>
    <property type="molecule type" value="Genomic_DNA"/>
</dbReference>
<evidence type="ECO:0000256" key="4">
    <source>
        <dbReference type="ARBA" id="ARBA00022691"/>
    </source>
</evidence>
<accession>A9GQP3</accession>
<dbReference type="InterPro" id="IPR011639">
    <property type="entry name" value="MethylTrfase_TaqI-like_dom"/>
</dbReference>
<dbReference type="GO" id="GO:0032259">
    <property type="term" value="P:methylation"/>
    <property type="evidence" value="ECO:0007669"/>
    <property type="project" value="UniProtKB-KW"/>
</dbReference>
<dbReference type="GO" id="GO:0003677">
    <property type="term" value="F:DNA binding"/>
    <property type="evidence" value="ECO:0007669"/>
    <property type="project" value="UniProtKB-KW"/>
</dbReference>
<evidence type="ECO:0000259" key="9">
    <source>
        <dbReference type="Pfam" id="PF12950"/>
    </source>
</evidence>
<sequence>MLAAPMQTALDLTVMLPQSAYDYGERSSGEAHGVVLTKPHVVNLILDLAGYTADRDLASLSLLEPACGHGAFLVPAAERLIQSARRHDRDLLDIEPAIRSYDVERDHVDRARLAVAGALARLGLPHADATRLSEAWIAHGDFLLTSQGRRFDAVVGNPPYVRIEQLSPELQEEYRHRYRSLYDRADLYVAFIERGLELLAPGGVLSFICADRWTLNRYGAPLRRLLSRWFRVRCYVDLRGASPFESEVVAYPSIFAVSPGKTGSVPVATLRTASPEECEAASAALRRAEGRAEAGAAERGSGVAVSEYASWFEGDDPWVLGSPEHLEALRALEARFAPIEEVGGTRVGIGVATGSDRIYIVGEEVDIERDRLVPLVMRDDIEDGRIRDARRFVINPFGSDGKVVNLEEYPRLSGYLHAHEAEIRRRYIARRGGAGWFRTIDRVVPGLTTAPKLLVPDIAGSNEVVYDEGRFYPHHNLYFITSEGWDMEALGGLLGSKVALFFVWSYAVKMRGGYLRFQAQYLRRIRLPPPESVAEELMRDLRSSFRRRDFDRLDELALRAYGIDALPGFGFLDTRR</sequence>
<dbReference type="InterPro" id="IPR050953">
    <property type="entry name" value="N4_N6_ade-DNA_methylase"/>
</dbReference>
<evidence type="ECO:0000256" key="7">
    <source>
        <dbReference type="ARBA" id="ARBA00047942"/>
    </source>
</evidence>
<evidence type="ECO:0000256" key="1">
    <source>
        <dbReference type="ARBA" id="ARBA00011900"/>
    </source>
</evidence>
<dbReference type="InterPro" id="IPR029063">
    <property type="entry name" value="SAM-dependent_MTases_sf"/>
</dbReference>
<dbReference type="GO" id="GO:0009307">
    <property type="term" value="P:DNA restriction-modification system"/>
    <property type="evidence" value="ECO:0007669"/>
    <property type="project" value="UniProtKB-KW"/>
</dbReference>
<dbReference type="SUPFAM" id="SSF53335">
    <property type="entry name" value="S-adenosyl-L-methionine-dependent methyltransferases"/>
    <property type="match status" value="1"/>
</dbReference>
<dbReference type="eggNOG" id="COG0827">
    <property type="taxonomic scope" value="Bacteria"/>
</dbReference>
<dbReference type="PRINTS" id="PR00507">
    <property type="entry name" value="N12N6MTFRASE"/>
</dbReference>
<evidence type="ECO:0000256" key="6">
    <source>
        <dbReference type="ARBA" id="ARBA00023125"/>
    </source>
</evidence>
<reference evidence="10 11" key="1">
    <citation type="journal article" date="2007" name="Nat. Biotechnol.">
        <title>Complete genome sequence of the myxobacterium Sorangium cellulosum.</title>
        <authorList>
            <person name="Schneiker S."/>
            <person name="Perlova O."/>
            <person name="Kaiser O."/>
            <person name="Gerth K."/>
            <person name="Alici A."/>
            <person name="Altmeyer M.O."/>
            <person name="Bartels D."/>
            <person name="Bekel T."/>
            <person name="Beyer S."/>
            <person name="Bode E."/>
            <person name="Bode H.B."/>
            <person name="Bolten C.J."/>
            <person name="Choudhuri J.V."/>
            <person name="Doss S."/>
            <person name="Elnakady Y.A."/>
            <person name="Frank B."/>
            <person name="Gaigalat L."/>
            <person name="Goesmann A."/>
            <person name="Groeger C."/>
            <person name="Gross F."/>
            <person name="Jelsbak L."/>
            <person name="Jelsbak L."/>
            <person name="Kalinowski J."/>
            <person name="Kegler C."/>
            <person name="Knauber T."/>
            <person name="Konietzny S."/>
            <person name="Kopp M."/>
            <person name="Krause L."/>
            <person name="Krug D."/>
            <person name="Linke B."/>
            <person name="Mahmud T."/>
            <person name="Martinez-Arias R."/>
            <person name="McHardy A.C."/>
            <person name="Merai M."/>
            <person name="Meyer F."/>
            <person name="Mormann S."/>
            <person name="Munoz-Dorado J."/>
            <person name="Perez J."/>
            <person name="Pradella S."/>
            <person name="Rachid S."/>
            <person name="Raddatz G."/>
            <person name="Rosenau F."/>
            <person name="Rueckert C."/>
            <person name="Sasse F."/>
            <person name="Scharfe M."/>
            <person name="Schuster S.C."/>
            <person name="Suen G."/>
            <person name="Treuner-Lange A."/>
            <person name="Velicer G.J."/>
            <person name="Vorholter F.-J."/>
            <person name="Weissman K.J."/>
            <person name="Welch R.D."/>
            <person name="Wenzel S.C."/>
            <person name="Whitworth D.E."/>
            <person name="Wilhelm S."/>
            <person name="Wittmann C."/>
            <person name="Bloecker H."/>
            <person name="Puehler A."/>
            <person name="Mueller R."/>
        </authorList>
    </citation>
    <scope>NUCLEOTIDE SEQUENCE [LARGE SCALE GENOMIC DNA]</scope>
    <source>
        <strain evidence="11">So ce56</strain>
    </source>
</reference>
<evidence type="ECO:0000256" key="3">
    <source>
        <dbReference type="ARBA" id="ARBA00022679"/>
    </source>
</evidence>
<keyword evidence="11" id="KW-1185">Reference proteome</keyword>
<evidence type="ECO:0000313" key="10">
    <source>
        <dbReference type="EMBL" id="CAN90476.1"/>
    </source>
</evidence>
<dbReference type="Gene3D" id="3.40.50.150">
    <property type="entry name" value="Vaccinia Virus protein VP39"/>
    <property type="match status" value="1"/>
</dbReference>
<keyword evidence="4" id="KW-0949">S-adenosyl-L-methionine</keyword>
<keyword evidence="3" id="KW-0808">Transferase</keyword>
<protein>
    <recommendedName>
        <fullName evidence="1">site-specific DNA-methyltransferase (adenine-specific)</fullName>
        <ecNumber evidence="1">2.1.1.72</ecNumber>
    </recommendedName>
</protein>
<dbReference type="KEGG" id="scl:sce0319"/>
<dbReference type="STRING" id="448385.sce0319"/>
<dbReference type="InterPro" id="IPR002052">
    <property type="entry name" value="DNA_methylase_N6_adenine_CS"/>
</dbReference>
<dbReference type="REBASE" id="16757">
    <property type="entry name" value="M.SceSoORF319P"/>
</dbReference>
<keyword evidence="2 10" id="KW-0489">Methyltransferase</keyword>
<dbReference type="InterPro" id="IPR025931">
    <property type="entry name" value="TaqI_C"/>
</dbReference>
<dbReference type="Pfam" id="PF12950">
    <property type="entry name" value="TaqI_C"/>
    <property type="match status" value="1"/>
</dbReference>
<evidence type="ECO:0000313" key="11">
    <source>
        <dbReference type="Proteomes" id="UP000002139"/>
    </source>
</evidence>
<name>A9GQP3_SORC5</name>
<dbReference type="PROSITE" id="PS00092">
    <property type="entry name" value="N6_MTASE"/>
    <property type="match status" value="1"/>
</dbReference>
<dbReference type="EC" id="2.1.1.72" evidence="1"/>
<comment type="catalytic activity">
    <reaction evidence="7">
        <text>a 2'-deoxyadenosine in DNA + S-adenosyl-L-methionine = an N(6)-methyl-2'-deoxyadenosine in DNA + S-adenosyl-L-homocysteine + H(+)</text>
        <dbReference type="Rhea" id="RHEA:15197"/>
        <dbReference type="Rhea" id="RHEA-COMP:12418"/>
        <dbReference type="Rhea" id="RHEA-COMP:12419"/>
        <dbReference type="ChEBI" id="CHEBI:15378"/>
        <dbReference type="ChEBI" id="CHEBI:57856"/>
        <dbReference type="ChEBI" id="CHEBI:59789"/>
        <dbReference type="ChEBI" id="CHEBI:90615"/>
        <dbReference type="ChEBI" id="CHEBI:90616"/>
        <dbReference type="EC" id="2.1.1.72"/>
    </reaction>
</comment>
<dbReference type="Pfam" id="PF07669">
    <property type="entry name" value="Eco57I"/>
    <property type="match status" value="1"/>
</dbReference>
<proteinExistence type="predicted"/>